<gene>
    <name evidence="1" type="ORF">SAMN04487908_11280</name>
</gene>
<dbReference type="GO" id="GO:0019239">
    <property type="term" value="F:deaminase activity"/>
    <property type="evidence" value="ECO:0007669"/>
    <property type="project" value="TreeGrafter"/>
</dbReference>
<dbReference type="EMBL" id="FQYV01000012">
    <property type="protein sequence ID" value="SHJ26473.1"/>
    <property type="molecule type" value="Genomic_DNA"/>
</dbReference>
<dbReference type="Proteomes" id="UP000184172">
    <property type="component" value="Unassembled WGS sequence"/>
</dbReference>
<dbReference type="Pfam" id="PF01042">
    <property type="entry name" value="Ribonuc_L-PSP"/>
    <property type="match status" value="1"/>
</dbReference>
<reference evidence="2" key="1">
    <citation type="submission" date="2016-11" db="EMBL/GenBank/DDBJ databases">
        <authorList>
            <person name="Varghese N."/>
            <person name="Submissions S."/>
        </authorList>
    </citation>
    <scope>NUCLEOTIDE SEQUENCE [LARGE SCALE GENOMIC DNA]</scope>
    <source>
        <strain evidence="2">DSM 26349</strain>
    </source>
</reference>
<dbReference type="InterPro" id="IPR035959">
    <property type="entry name" value="RutC-like_sf"/>
</dbReference>
<dbReference type="OrthoDB" id="9803101at2"/>
<organism evidence="1 2">
    <name type="scientific">Aequorivita viscosa</name>
    <dbReference type="NCBI Taxonomy" id="797419"/>
    <lineage>
        <taxon>Bacteria</taxon>
        <taxon>Pseudomonadati</taxon>
        <taxon>Bacteroidota</taxon>
        <taxon>Flavobacteriia</taxon>
        <taxon>Flavobacteriales</taxon>
        <taxon>Flavobacteriaceae</taxon>
        <taxon>Aequorivita</taxon>
    </lineage>
</organism>
<dbReference type="CDD" id="cd00448">
    <property type="entry name" value="YjgF_YER057c_UK114_family"/>
    <property type="match status" value="1"/>
</dbReference>
<dbReference type="InterPro" id="IPR006175">
    <property type="entry name" value="YjgF/YER057c/UK114"/>
</dbReference>
<protein>
    <submittedName>
        <fullName evidence="1">2-aminomuconate deaminase</fullName>
    </submittedName>
</protein>
<sequence length="149" mass="16527">MSNDKKDSRLHGNLVEGKATPRGAFPHIKRAGDFLFVSGTSSRLPDNTFAGVNKVDELGTMYFDIREQTRAVLENIKDYLATEGATMADVVDVTSFLVNMNDFGGYNEVYAEYFDKETGPARTTVAVHQLPHPHLVVEIKAMAYSPLKK</sequence>
<name>A0A1M6HWD5_9FLAO</name>
<proteinExistence type="predicted"/>
<dbReference type="SUPFAM" id="SSF55298">
    <property type="entry name" value="YjgF-like"/>
    <property type="match status" value="1"/>
</dbReference>
<dbReference type="STRING" id="797419.SAMN05216556_11324"/>
<dbReference type="AlphaFoldDB" id="A0A1M6HWD5"/>
<dbReference type="PANTHER" id="PTHR11803">
    <property type="entry name" value="2-IMINOBUTANOATE/2-IMINOPROPANOATE DEAMINASE RIDA"/>
    <property type="match status" value="1"/>
</dbReference>
<dbReference type="RefSeq" id="WP_073218190.1">
    <property type="nucleotide sequence ID" value="NZ_FNNS01000013.1"/>
</dbReference>
<keyword evidence="2" id="KW-1185">Reference proteome</keyword>
<accession>A0A1M6HWD5</accession>
<dbReference type="Gene3D" id="3.30.1330.40">
    <property type="entry name" value="RutC-like"/>
    <property type="match status" value="1"/>
</dbReference>
<evidence type="ECO:0000313" key="1">
    <source>
        <dbReference type="EMBL" id="SHJ26473.1"/>
    </source>
</evidence>
<dbReference type="GO" id="GO:0005829">
    <property type="term" value="C:cytosol"/>
    <property type="evidence" value="ECO:0007669"/>
    <property type="project" value="TreeGrafter"/>
</dbReference>
<dbReference type="PANTHER" id="PTHR11803:SF48">
    <property type="entry name" value="2-AMINOMUCONATE DEAMINASE"/>
    <property type="match status" value="1"/>
</dbReference>
<evidence type="ECO:0000313" key="2">
    <source>
        <dbReference type="Proteomes" id="UP000184172"/>
    </source>
</evidence>